<evidence type="ECO:0000313" key="1">
    <source>
        <dbReference type="EMBL" id="SNR53724.1"/>
    </source>
</evidence>
<dbReference type="EMBL" id="FZNM01000008">
    <property type="protein sequence ID" value="SNR53724.1"/>
    <property type="molecule type" value="Genomic_DNA"/>
</dbReference>
<organism evidence="1 2">
    <name type="scientific">Paracoccus sediminis</name>
    <dbReference type="NCBI Taxonomy" id="1214787"/>
    <lineage>
        <taxon>Bacteria</taxon>
        <taxon>Pseudomonadati</taxon>
        <taxon>Pseudomonadota</taxon>
        <taxon>Alphaproteobacteria</taxon>
        <taxon>Rhodobacterales</taxon>
        <taxon>Paracoccaceae</taxon>
        <taxon>Paracoccus</taxon>
    </lineage>
</organism>
<reference evidence="2" key="1">
    <citation type="submission" date="2017-06" db="EMBL/GenBank/DDBJ databases">
        <authorList>
            <person name="Varghese N."/>
            <person name="Submissions S."/>
        </authorList>
    </citation>
    <scope>NUCLEOTIDE SEQUENCE [LARGE SCALE GENOMIC DNA]</scope>
    <source>
        <strain evidence="2">DSM 26170</strain>
    </source>
</reference>
<evidence type="ECO:0008006" key="3">
    <source>
        <dbReference type="Google" id="ProtNLM"/>
    </source>
</evidence>
<accession>A0A238X5V6</accession>
<name>A0A238X5V6_9RHOB</name>
<sequence length="320" mass="37081">MARVAVVILTHFFNDHIRQLFERLTSEAPEGYQVFININCGANSLDMPKAALPHADHIHLCNFRQIMALPYPAKVDPAGWNGLGWKMPGHEDTNMLCFYKNYPDFDYYWGIEYDVHFEGHWSFLFRHFEQSRADILATALYNAAETPKKILNPLVRNPEGDIPEPEFLVRGFYPLFRASNRFLAAVDAAYRMGWTGHYEVAWGTLAKSMGYEIEDIGGTGAYVKPHNRNAFYFNTPATPSMSPGTFVFRPSFLFPHKQENTLWHPIKPDGVFNWHVSNAEKPFPKNLVHAIKPYLWQAVIWLWFIFCRRAPRKPDRIRQG</sequence>
<dbReference type="OrthoDB" id="7263676at2"/>
<proteinExistence type="predicted"/>
<dbReference type="RefSeq" id="WP_089388396.1">
    <property type="nucleotide sequence ID" value="NZ_FZNM01000008.1"/>
</dbReference>
<gene>
    <name evidence="1" type="ORF">SAMN06265378_1082</name>
</gene>
<evidence type="ECO:0000313" key="2">
    <source>
        <dbReference type="Proteomes" id="UP000198409"/>
    </source>
</evidence>
<dbReference type="Proteomes" id="UP000198409">
    <property type="component" value="Unassembled WGS sequence"/>
</dbReference>
<dbReference type="AlphaFoldDB" id="A0A238X5V6"/>
<protein>
    <recommendedName>
        <fullName evidence="3">Rhamnan synthesis protein F</fullName>
    </recommendedName>
</protein>